<dbReference type="Pfam" id="PF00510">
    <property type="entry name" value="COX3"/>
    <property type="match status" value="1"/>
</dbReference>
<gene>
    <name evidence="9" type="ORF">METZ01_LOCUS231775</name>
</gene>
<keyword evidence="4 7" id="KW-0812">Transmembrane</keyword>
<reference evidence="9" key="1">
    <citation type="submission" date="2018-05" db="EMBL/GenBank/DDBJ databases">
        <authorList>
            <person name="Lanie J.A."/>
            <person name="Ng W.-L."/>
            <person name="Kazmierczak K.M."/>
            <person name="Andrzejewski T.M."/>
            <person name="Davidsen T.M."/>
            <person name="Wayne K.J."/>
            <person name="Tettelin H."/>
            <person name="Glass J.I."/>
            <person name="Rusch D."/>
            <person name="Podicherti R."/>
            <person name="Tsui H.-C.T."/>
            <person name="Winkler M.E."/>
        </authorList>
    </citation>
    <scope>NUCLEOTIDE SEQUENCE</scope>
</reference>
<dbReference type="Gene3D" id="1.20.120.80">
    <property type="entry name" value="Cytochrome c oxidase, subunit III, four-helix bundle"/>
    <property type="match status" value="1"/>
</dbReference>
<dbReference type="GO" id="GO:0004129">
    <property type="term" value="F:cytochrome-c oxidase activity"/>
    <property type="evidence" value="ECO:0007669"/>
    <property type="project" value="InterPro"/>
</dbReference>
<dbReference type="PROSITE" id="PS50253">
    <property type="entry name" value="COX3"/>
    <property type="match status" value="1"/>
</dbReference>
<evidence type="ECO:0000313" key="9">
    <source>
        <dbReference type="EMBL" id="SVB78921.1"/>
    </source>
</evidence>
<dbReference type="PANTHER" id="PTHR11403">
    <property type="entry name" value="CYTOCHROME C OXIDASE SUBUNIT III"/>
    <property type="match status" value="1"/>
</dbReference>
<name>A0A382GXK1_9ZZZZ</name>
<dbReference type="GO" id="GO:0005886">
    <property type="term" value="C:plasma membrane"/>
    <property type="evidence" value="ECO:0007669"/>
    <property type="project" value="UniProtKB-SubCell"/>
</dbReference>
<dbReference type="PANTHER" id="PTHR11403:SF2">
    <property type="entry name" value="CYTOCHROME BO(3) UBIQUINOL OXIDASE SUBUNIT 3"/>
    <property type="match status" value="1"/>
</dbReference>
<evidence type="ECO:0000256" key="3">
    <source>
        <dbReference type="ARBA" id="ARBA00022475"/>
    </source>
</evidence>
<feature type="transmembrane region" description="Helical" evidence="7">
    <location>
        <begin position="63"/>
        <end position="82"/>
    </location>
</feature>
<feature type="transmembrane region" description="Helical" evidence="7">
    <location>
        <begin position="94"/>
        <end position="112"/>
    </location>
</feature>
<organism evidence="9">
    <name type="scientific">marine metagenome</name>
    <dbReference type="NCBI Taxonomy" id="408172"/>
    <lineage>
        <taxon>unclassified sequences</taxon>
        <taxon>metagenomes</taxon>
        <taxon>ecological metagenomes</taxon>
    </lineage>
</organism>
<dbReference type="CDD" id="cd00386">
    <property type="entry name" value="Heme_Cu_Oxidase_III_like"/>
    <property type="match status" value="1"/>
</dbReference>
<evidence type="ECO:0000256" key="5">
    <source>
        <dbReference type="ARBA" id="ARBA00022989"/>
    </source>
</evidence>
<feature type="domain" description="Heme-copper oxidase subunit III family profile" evidence="8">
    <location>
        <begin position="1"/>
        <end position="196"/>
    </location>
</feature>
<evidence type="ECO:0000256" key="7">
    <source>
        <dbReference type="SAM" id="Phobius"/>
    </source>
</evidence>
<keyword evidence="6 7" id="KW-0472">Membrane</keyword>
<dbReference type="SUPFAM" id="SSF81452">
    <property type="entry name" value="Cytochrome c oxidase subunit III-like"/>
    <property type="match status" value="1"/>
</dbReference>
<protein>
    <recommendedName>
        <fullName evidence="8">Heme-copper oxidase subunit III family profile domain-containing protein</fullName>
    </recommendedName>
</protein>
<proteinExistence type="inferred from homology"/>
<dbReference type="GO" id="GO:0019646">
    <property type="term" value="P:aerobic electron transport chain"/>
    <property type="evidence" value="ECO:0007669"/>
    <property type="project" value="InterPro"/>
</dbReference>
<dbReference type="AlphaFoldDB" id="A0A382GXK1"/>
<evidence type="ECO:0000259" key="8">
    <source>
        <dbReference type="PROSITE" id="PS50253"/>
    </source>
</evidence>
<keyword evidence="5 7" id="KW-1133">Transmembrane helix</keyword>
<dbReference type="InterPro" id="IPR024791">
    <property type="entry name" value="Cyt_c/ubiquinol_Oxase_su3"/>
</dbReference>
<comment type="similarity">
    <text evidence="2">Belongs to the cytochrome c oxidase subunit 3 family.</text>
</comment>
<evidence type="ECO:0000256" key="1">
    <source>
        <dbReference type="ARBA" id="ARBA00004651"/>
    </source>
</evidence>
<dbReference type="InterPro" id="IPR000298">
    <property type="entry name" value="Cyt_c_oxidase-like_su3"/>
</dbReference>
<feature type="transmembrane region" description="Helical" evidence="7">
    <location>
        <begin position="30"/>
        <end position="51"/>
    </location>
</feature>
<evidence type="ECO:0000256" key="4">
    <source>
        <dbReference type="ARBA" id="ARBA00022692"/>
    </source>
</evidence>
<comment type="subcellular location">
    <subcellularLocation>
        <location evidence="1">Cell membrane</location>
        <topology evidence="1">Multi-pass membrane protein</topology>
    </subcellularLocation>
</comment>
<feature type="transmembrane region" description="Helical" evidence="7">
    <location>
        <begin position="132"/>
        <end position="156"/>
    </location>
</feature>
<keyword evidence="3" id="KW-1003">Cell membrane</keyword>
<evidence type="ECO:0000256" key="6">
    <source>
        <dbReference type="ARBA" id="ARBA00023136"/>
    </source>
</evidence>
<evidence type="ECO:0000256" key="2">
    <source>
        <dbReference type="ARBA" id="ARBA00010581"/>
    </source>
</evidence>
<dbReference type="EMBL" id="UINC01057596">
    <property type="protein sequence ID" value="SVB78921.1"/>
    <property type="molecule type" value="Genomic_DNA"/>
</dbReference>
<dbReference type="InterPro" id="IPR013833">
    <property type="entry name" value="Cyt_c_oxidase_su3_a-hlx"/>
</dbReference>
<dbReference type="InterPro" id="IPR035973">
    <property type="entry name" value="Cyt_c_oxidase_su3-like_sf"/>
</dbReference>
<accession>A0A382GXK1</accession>
<sequence length="196" mass="22038">MVAESAVAVGTMSMEESAAQRRQSLNRIGLWLFILSETFLFSALLSSRFFLQGLHRSEDLDQVLGLGITFVLIWSSFTAYRAETYAFHGKQKEFSRNLIFTILLGVLFLAGVGYEWSEAFKHFPPGTGYGTLFFTMTGIHAFHVLTGLIVLGAVLWTGRRGKFTSGNTWPAEGAVKYWHFVDVAWVFIYPALYLVN</sequence>